<dbReference type="PANTHER" id="PTHR35739">
    <property type="entry name" value="OS01G0861700 PROTEIN"/>
    <property type="match status" value="1"/>
</dbReference>
<feature type="domain" description="Hemerythrin-like" evidence="1">
    <location>
        <begin position="108"/>
        <end position="243"/>
    </location>
</feature>
<name>A0A8B7CTM5_PHODC</name>
<evidence type="ECO:0000313" key="2">
    <source>
        <dbReference type="Proteomes" id="UP000228380"/>
    </source>
</evidence>
<dbReference type="GeneID" id="103718891"/>
<dbReference type="PANTHER" id="PTHR35739:SF1">
    <property type="entry name" value="OS01G0861700 PROTEIN"/>
    <property type="match status" value="1"/>
</dbReference>
<dbReference type="CDD" id="cd12108">
    <property type="entry name" value="Hr-like"/>
    <property type="match status" value="1"/>
</dbReference>
<organism evidence="2 3">
    <name type="scientific">Phoenix dactylifera</name>
    <name type="common">Date palm</name>
    <dbReference type="NCBI Taxonomy" id="42345"/>
    <lineage>
        <taxon>Eukaryota</taxon>
        <taxon>Viridiplantae</taxon>
        <taxon>Streptophyta</taxon>
        <taxon>Embryophyta</taxon>
        <taxon>Tracheophyta</taxon>
        <taxon>Spermatophyta</taxon>
        <taxon>Magnoliopsida</taxon>
        <taxon>Liliopsida</taxon>
        <taxon>Arecaceae</taxon>
        <taxon>Coryphoideae</taxon>
        <taxon>Phoeniceae</taxon>
        <taxon>Phoenix</taxon>
    </lineage>
</organism>
<dbReference type="Pfam" id="PF01814">
    <property type="entry name" value="Hemerythrin"/>
    <property type="match status" value="1"/>
</dbReference>
<sequence>MGNCSPKPKNGTRSPAAAAAKPGPIVRLYGKESCPIAWRIRVALLYKSVAVQFFPTDGPVFLRCGGEAVEGPADSLLRYIDSKFPRPPVVAVERGTAAGKAALVTALQHRSVERHVEVMVRWAAELVAGGRGGGRMEARKVGRSYGQLVEVMLEHAQMEERLLFPALEAAADRGVCKVANEEHARDLPIMNGINEDIKSLVAMDAGAPCYQEALLNLSLRFKTLQEHCKEHFKEEEKELLPLLEAAERTRIGEENDTSSSFAEQVMLLMESTHSHLFPFFMAGLLPHEAMQYVDLVCLCTCDQQRVVAMLKSLTTLIDGTHPPSICNIPLKSL</sequence>
<evidence type="ECO:0000259" key="1">
    <source>
        <dbReference type="Pfam" id="PF01814"/>
    </source>
</evidence>
<gene>
    <name evidence="3" type="primary">LOC103718891</name>
</gene>
<reference evidence="3" key="1">
    <citation type="submission" date="2025-08" db="UniProtKB">
        <authorList>
            <consortium name="RefSeq"/>
        </authorList>
    </citation>
    <scope>IDENTIFICATION</scope>
    <source>
        <tissue evidence="3">Young leaves</tissue>
    </source>
</reference>
<dbReference type="KEGG" id="pda:103718891"/>
<dbReference type="AlphaFoldDB" id="A0A8B7CTM5"/>
<dbReference type="Gene3D" id="1.20.120.520">
    <property type="entry name" value="nmb1532 protein domain like"/>
    <property type="match status" value="1"/>
</dbReference>
<proteinExistence type="predicted"/>
<keyword evidence="2" id="KW-1185">Reference proteome</keyword>
<accession>A0A8B7CTM5</accession>
<protein>
    <submittedName>
        <fullName evidence="3">Uncharacterized protein LOC103718891</fullName>
    </submittedName>
</protein>
<dbReference type="Proteomes" id="UP000228380">
    <property type="component" value="Unplaced"/>
</dbReference>
<evidence type="ECO:0000313" key="3">
    <source>
        <dbReference type="RefSeq" id="XP_008806114.2"/>
    </source>
</evidence>
<dbReference type="InterPro" id="IPR012312">
    <property type="entry name" value="Hemerythrin-like"/>
</dbReference>
<dbReference type="RefSeq" id="XP_008806114.2">
    <property type="nucleotide sequence ID" value="XM_008807892.4"/>
</dbReference>
<dbReference type="OrthoDB" id="4951845at2759"/>